<name>A0A1J1GWY7_PLAGA</name>
<protein>
    <recommendedName>
        <fullName evidence="4">Gametocyte associated protein</fullName>
    </recommendedName>
</protein>
<dbReference type="EMBL" id="CVMV01000045">
    <property type="protein sequence ID" value="CRG95535.1"/>
    <property type="molecule type" value="Genomic_DNA"/>
</dbReference>
<dbReference type="VEuPathDB" id="PlasmoDB:PGAL8A_00273200"/>
<dbReference type="GeneID" id="39731264"/>
<accession>A0A1J1GWY7</accession>
<keyword evidence="1" id="KW-0812">Transmembrane</keyword>
<dbReference type="RefSeq" id="XP_028528344.1">
    <property type="nucleotide sequence ID" value="XM_028671719.1"/>
</dbReference>
<comment type="caution">
    <text evidence="2">The sequence shown here is derived from an EMBL/GenBank/DDBJ whole genome shotgun (WGS) entry which is preliminary data.</text>
</comment>
<keyword evidence="1" id="KW-0472">Membrane</keyword>
<gene>
    <name evidence="2" type="ORF">PGAL8A_00273200</name>
</gene>
<dbReference type="Gene3D" id="1.10.3030.10">
    <property type="entry name" value="Gametocyte protein Pfg27"/>
    <property type="match status" value="1"/>
</dbReference>
<keyword evidence="3" id="KW-1185">Reference proteome</keyword>
<evidence type="ECO:0000256" key="1">
    <source>
        <dbReference type="SAM" id="Phobius"/>
    </source>
</evidence>
<feature type="transmembrane region" description="Helical" evidence="1">
    <location>
        <begin position="6"/>
        <end position="29"/>
    </location>
</feature>
<reference evidence="2" key="1">
    <citation type="submission" date="2015-04" db="EMBL/GenBank/DDBJ databases">
        <authorList>
            <consortium name="Pathogen Informatics"/>
        </authorList>
    </citation>
    <scope>NUCLEOTIDE SEQUENCE [LARGE SCALE GENOMIC DNA]</scope>
    <source>
        <strain evidence="2">8A</strain>
    </source>
</reference>
<organism evidence="2 3">
    <name type="scientific">Plasmodium gallinaceum</name>
    <dbReference type="NCBI Taxonomy" id="5849"/>
    <lineage>
        <taxon>Eukaryota</taxon>
        <taxon>Sar</taxon>
        <taxon>Alveolata</taxon>
        <taxon>Apicomplexa</taxon>
        <taxon>Aconoidasida</taxon>
        <taxon>Haemosporida</taxon>
        <taxon>Plasmodiidae</taxon>
        <taxon>Plasmodium</taxon>
        <taxon>Plasmodium (Haemamoeba)</taxon>
    </lineage>
</organism>
<evidence type="ECO:0008006" key="4">
    <source>
        <dbReference type="Google" id="ProtNLM"/>
    </source>
</evidence>
<dbReference type="Proteomes" id="UP000220797">
    <property type="component" value="Unassembled WGS sequence"/>
</dbReference>
<dbReference type="OrthoDB" id="385784at2759"/>
<keyword evidence="1" id="KW-1133">Transmembrane helix</keyword>
<proteinExistence type="predicted"/>
<sequence length="250" mass="28993">MKNLKIFYFFNIFFLTSLPIILLFNTNIFEGLGEERLQRKYPKLWNVIERNLSQASASGTSTQRDSDAIRKRLNAICDSLHMGYMDITHWLTKPNDPLFSSYVNDGLKIADTIFLRVKSLLSNPSYNLIRHETARAQERNALVTSLGRSRRSILYMIKIFEMENEITKDLLHIMVGKTQNELKILIENNDRTSGEIKSELLKRNLHLPDVHLERMILRINWRAHDLALEGGILDDPIPEPLDCYPSDFSS</sequence>
<evidence type="ECO:0000313" key="2">
    <source>
        <dbReference type="EMBL" id="CRG95535.1"/>
    </source>
</evidence>
<dbReference type="InterPro" id="IPR036469">
    <property type="entry name" value="Pfg27_sf"/>
</dbReference>
<evidence type="ECO:0000313" key="3">
    <source>
        <dbReference type="Proteomes" id="UP000220797"/>
    </source>
</evidence>
<dbReference type="AlphaFoldDB" id="A0A1J1GWY7"/>